<accession>I0EK47</accession>
<sequence>MYINANSYMPNFTQLQTLNDVNSDSRILDRSQVEQDLQQTSAQDGFSSTNAENTPNFDRLQTLETINNDGSIQDKSLVEPTLLDSKGENVEQIYNKPHLDIYA</sequence>
<gene>
    <name evidence="1" type="ordered locus">HCW_00065</name>
</gene>
<dbReference type="PATRIC" id="fig|182217.3.peg.14"/>
<evidence type="ECO:0000313" key="1">
    <source>
        <dbReference type="EMBL" id="AFI03316.1"/>
    </source>
</evidence>
<name>I0EK47_HELC0</name>
<keyword evidence="2" id="KW-1185">Reference proteome</keyword>
<reference evidence="2" key="1">
    <citation type="submission" date="2012-04" db="EMBL/GenBank/DDBJ databases">
        <title>Complete genome sequence of Helicobacter cetorum strain MIT 00-7128.</title>
        <authorList>
            <person name="Kersulyte D."/>
            <person name="Berg D.E."/>
        </authorList>
    </citation>
    <scope>NUCLEOTIDE SEQUENCE [LARGE SCALE GENOMIC DNA]</scope>
    <source>
        <strain evidence="2">MIT 00-7128</strain>
    </source>
</reference>
<dbReference type="AlphaFoldDB" id="I0EK47"/>
<dbReference type="Proteomes" id="UP000005010">
    <property type="component" value="Chromosome"/>
</dbReference>
<dbReference type="HOGENOM" id="CLU_182174_0_0_7"/>
<proteinExistence type="predicted"/>
<dbReference type="EMBL" id="CP003479">
    <property type="protein sequence ID" value="AFI03316.1"/>
    <property type="molecule type" value="Genomic_DNA"/>
</dbReference>
<dbReference type="STRING" id="182217.HCW_00065"/>
<organism evidence="1 2">
    <name type="scientific">Helicobacter cetorum (strain ATCC BAA-429 / MIT 00-7128)</name>
    <dbReference type="NCBI Taxonomy" id="182217"/>
    <lineage>
        <taxon>Bacteria</taxon>
        <taxon>Pseudomonadati</taxon>
        <taxon>Campylobacterota</taxon>
        <taxon>Epsilonproteobacteria</taxon>
        <taxon>Campylobacterales</taxon>
        <taxon>Helicobacteraceae</taxon>
        <taxon>Helicobacter</taxon>
    </lineage>
</organism>
<evidence type="ECO:0000313" key="2">
    <source>
        <dbReference type="Proteomes" id="UP000005010"/>
    </source>
</evidence>
<protein>
    <submittedName>
        <fullName evidence="1">Uncharacterized protein</fullName>
    </submittedName>
</protein>
<dbReference type="KEGG" id="hce:HCW_00065"/>
<dbReference type="RefSeq" id="WP_014660192.1">
    <property type="nucleotide sequence ID" value="NC_017737.1"/>
</dbReference>